<evidence type="ECO:0000256" key="3">
    <source>
        <dbReference type="ARBA" id="ARBA00022989"/>
    </source>
</evidence>
<evidence type="ECO:0000259" key="6">
    <source>
        <dbReference type="Pfam" id="PF00892"/>
    </source>
</evidence>
<evidence type="ECO:0000256" key="2">
    <source>
        <dbReference type="ARBA" id="ARBA00022692"/>
    </source>
</evidence>
<keyword evidence="3 5" id="KW-1133">Transmembrane helix</keyword>
<evidence type="ECO:0000313" key="7">
    <source>
        <dbReference type="EMBL" id="AXH11055.1"/>
    </source>
</evidence>
<keyword evidence="10" id="KW-1185">Reference proteome</keyword>
<dbReference type="PANTHER" id="PTHR32322">
    <property type="entry name" value="INNER MEMBRANE TRANSPORTER"/>
    <property type="match status" value="1"/>
</dbReference>
<feature type="transmembrane region" description="Helical" evidence="5">
    <location>
        <begin position="154"/>
        <end position="172"/>
    </location>
</feature>
<dbReference type="SUPFAM" id="SSF103481">
    <property type="entry name" value="Multidrug resistance efflux transporter EmrE"/>
    <property type="match status" value="2"/>
</dbReference>
<dbReference type="PANTHER" id="PTHR32322:SF9">
    <property type="entry name" value="AMINO-ACID METABOLITE EFFLUX PUMP-RELATED"/>
    <property type="match status" value="1"/>
</dbReference>
<dbReference type="Pfam" id="PF00892">
    <property type="entry name" value="EamA"/>
    <property type="match status" value="2"/>
</dbReference>
<keyword evidence="4 5" id="KW-0472">Membrane</keyword>
<feature type="transmembrane region" description="Helical" evidence="5">
    <location>
        <begin position="40"/>
        <end position="61"/>
    </location>
</feature>
<dbReference type="InterPro" id="IPR037185">
    <property type="entry name" value="EmrE-like"/>
</dbReference>
<dbReference type="EMBL" id="PDKM01000004">
    <property type="protein sequence ID" value="RXK09755.1"/>
    <property type="molecule type" value="Genomic_DNA"/>
</dbReference>
<protein>
    <submittedName>
        <fullName evidence="8">EamA family transporter</fullName>
    </submittedName>
    <submittedName>
        <fullName evidence="7">EamA/RhaT family transporter</fullName>
    </submittedName>
</protein>
<evidence type="ECO:0000256" key="5">
    <source>
        <dbReference type="SAM" id="Phobius"/>
    </source>
</evidence>
<proteinExistence type="predicted"/>
<reference evidence="8 10" key="1">
    <citation type="submission" date="2017-10" db="EMBL/GenBank/DDBJ databases">
        <title>Genomics of the genus Arcobacter.</title>
        <authorList>
            <person name="Perez-Cataluna A."/>
            <person name="Figueras M.J."/>
        </authorList>
    </citation>
    <scope>NUCLEOTIDE SEQUENCE [LARGE SCALE GENOMIC DNA]</scope>
    <source>
        <strain evidence="8 10">CECT 7835</strain>
    </source>
</reference>
<sequence>MRKDLTKSSNLLLLNIVALIFLASNSILCKLAIVNEYADAYSFTFLRLVFASLTLYFIVSLKYRRIILNKNKNWFSAFFLFLYAITFSYAYLDLDAGLGTLILFALVQLTMISYAIFTKEKISIKQFIGIFIALFGLIYLFYPKDDFTLSIKSFILISLAGISWGVYTILGKRSKNALKDTNDNFLKTIPFLLLYLLIFPVNINITTDGLILSFLSGAVTSAIGYVIWYKILDNISIITAGVIQLIVPIIAIVLSVVLLDELLTSTLVISTLLIIIGIYLTISKSRV</sequence>
<feature type="transmembrane region" description="Helical" evidence="5">
    <location>
        <begin position="262"/>
        <end position="282"/>
    </location>
</feature>
<organism evidence="8 10">
    <name type="scientific">Halarcobacter bivalviorum</name>
    <dbReference type="NCBI Taxonomy" id="663364"/>
    <lineage>
        <taxon>Bacteria</taxon>
        <taxon>Pseudomonadati</taxon>
        <taxon>Campylobacterota</taxon>
        <taxon>Epsilonproteobacteria</taxon>
        <taxon>Campylobacterales</taxon>
        <taxon>Arcobacteraceae</taxon>
        <taxon>Halarcobacter</taxon>
    </lineage>
</organism>
<keyword evidence="2 5" id="KW-0812">Transmembrane</keyword>
<feature type="domain" description="EamA" evidence="6">
    <location>
        <begin position="12"/>
        <end position="141"/>
    </location>
</feature>
<comment type="subcellular location">
    <subcellularLocation>
        <location evidence="1">Membrane</location>
        <topology evidence="1">Multi-pass membrane protein</topology>
    </subcellularLocation>
</comment>
<dbReference type="Proteomes" id="UP000253850">
    <property type="component" value="Chromosome"/>
</dbReference>
<dbReference type="RefSeq" id="WP_114837953.1">
    <property type="nucleotide sequence ID" value="NZ_CP031217.1"/>
</dbReference>
<feature type="transmembrane region" description="Helical" evidence="5">
    <location>
        <begin position="124"/>
        <end position="142"/>
    </location>
</feature>
<evidence type="ECO:0000313" key="10">
    <source>
        <dbReference type="Proteomes" id="UP000289193"/>
    </source>
</evidence>
<evidence type="ECO:0000256" key="4">
    <source>
        <dbReference type="ARBA" id="ARBA00023136"/>
    </source>
</evidence>
<dbReference type="Proteomes" id="UP000289193">
    <property type="component" value="Unassembled WGS sequence"/>
</dbReference>
<evidence type="ECO:0000313" key="9">
    <source>
        <dbReference type="Proteomes" id="UP000253850"/>
    </source>
</evidence>
<dbReference type="GO" id="GO:0016020">
    <property type="term" value="C:membrane"/>
    <property type="evidence" value="ECO:0007669"/>
    <property type="project" value="UniProtKB-SubCell"/>
</dbReference>
<evidence type="ECO:0000313" key="8">
    <source>
        <dbReference type="EMBL" id="RXK09755.1"/>
    </source>
</evidence>
<dbReference type="InterPro" id="IPR050638">
    <property type="entry name" value="AA-Vitamin_Transporters"/>
</dbReference>
<feature type="transmembrane region" description="Helical" evidence="5">
    <location>
        <begin position="98"/>
        <end position="117"/>
    </location>
</feature>
<feature type="transmembrane region" description="Helical" evidence="5">
    <location>
        <begin position="184"/>
        <end position="203"/>
    </location>
</feature>
<dbReference type="AlphaFoldDB" id="A0AAX2A7E2"/>
<feature type="transmembrane region" description="Helical" evidence="5">
    <location>
        <begin position="235"/>
        <end position="256"/>
    </location>
</feature>
<feature type="transmembrane region" description="Helical" evidence="5">
    <location>
        <begin position="12"/>
        <end position="34"/>
    </location>
</feature>
<dbReference type="EMBL" id="CP031217">
    <property type="protein sequence ID" value="AXH11055.1"/>
    <property type="molecule type" value="Genomic_DNA"/>
</dbReference>
<accession>A0AAX2A7E2</accession>
<name>A0AAX2A7E2_9BACT</name>
<dbReference type="InterPro" id="IPR000620">
    <property type="entry name" value="EamA_dom"/>
</dbReference>
<gene>
    <name evidence="7" type="ORF">ABIV_0012</name>
    <name evidence="8" type="ORF">CRV05_08480</name>
</gene>
<reference evidence="7 9" key="2">
    <citation type="submission" date="2018-07" db="EMBL/GenBank/DDBJ databases">
        <title>Complete genome of the Arcobacter bivalviorum type strain LMG 26154.</title>
        <authorList>
            <person name="Miller W.G."/>
            <person name="Yee E."/>
            <person name="Bono J.L."/>
        </authorList>
    </citation>
    <scope>NUCLEOTIDE SEQUENCE [LARGE SCALE GENOMIC DNA]</scope>
    <source>
        <strain evidence="7 9">LMG 26154</strain>
    </source>
</reference>
<feature type="domain" description="EamA" evidence="6">
    <location>
        <begin position="154"/>
        <end position="282"/>
    </location>
</feature>
<feature type="transmembrane region" description="Helical" evidence="5">
    <location>
        <begin position="209"/>
        <end position="228"/>
    </location>
</feature>
<evidence type="ECO:0000256" key="1">
    <source>
        <dbReference type="ARBA" id="ARBA00004141"/>
    </source>
</evidence>
<dbReference type="KEGG" id="hbv:ABIV_0012"/>
<feature type="transmembrane region" description="Helical" evidence="5">
    <location>
        <begin position="73"/>
        <end position="92"/>
    </location>
</feature>